<name>A0A7J9IV97_9ROSI</name>
<gene>
    <name evidence="1" type="ORF">Goarm_010944</name>
</gene>
<evidence type="ECO:0000313" key="2">
    <source>
        <dbReference type="Proteomes" id="UP000593575"/>
    </source>
</evidence>
<dbReference type="AlphaFoldDB" id="A0A7J9IV97"/>
<dbReference type="EMBL" id="JABFAE010000004">
    <property type="protein sequence ID" value="MBA0826051.1"/>
    <property type="molecule type" value="Genomic_DNA"/>
</dbReference>
<reference evidence="1 2" key="1">
    <citation type="journal article" date="2019" name="Genome Biol. Evol.">
        <title>Insights into the evolution of the New World diploid cottons (Gossypium, subgenus Houzingenia) based on genome sequencing.</title>
        <authorList>
            <person name="Grover C.E."/>
            <person name="Arick M.A. 2nd"/>
            <person name="Thrash A."/>
            <person name="Conover J.L."/>
            <person name="Sanders W.S."/>
            <person name="Peterson D.G."/>
            <person name="Frelichowski J.E."/>
            <person name="Scheffler J.A."/>
            <person name="Scheffler B.E."/>
            <person name="Wendel J.F."/>
        </authorList>
    </citation>
    <scope>NUCLEOTIDE SEQUENCE [LARGE SCALE GENOMIC DNA]</scope>
    <source>
        <strain evidence="1">6</strain>
        <tissue evidence="1">Leaf</tissue>
    </source>
</reference>
<accession>A0A7J9IV97</accession>
<dbReference type="Proteomes" id="UP000593575">
    <property type="component" value="Unassembled WGS sequence"/>
</dbReference>
<sequence length="111" mass="12302">MTRHGRLFTKNTGLCKVVRPCIGADACPLSEGQGNCDLMIGEPVTEAPGNGGRNYNGSKIVKFIVRWKAKKASFQGPEPLVRYHSRRARILTFCQDLWAKGQSQVDTFYGV</sequence>
<organism evidence="1 2">
    <name type="scientific">Gossypium armourianum</name>
    <dbReference type="NCBI Taxonomy" id="34283"/>
    <lineage>
        <taxon>Eukaryota</taxon>
        <taxon>Viridiplantae</taxon>
        <taxon>Streptophyta</taxon>
        <taxon>Embryophyta</taxon>
        <taxon>Tracheophyta</taxon>
        <taxon>Spermatophyta</taxon>
        <taxon>Magnoliopsida</taxon>
        <taxon>eudicotyledons</taxon>
        <taxon>Gunneridae</taxon>
        <taxon>Pentapetalae</taxon>
        <taxon>rosids</taxon>
        <taxon>malvids</taxon>
        <taxon>Malvales</taxon>
        <taxon>Malvaceae</taxon>
        <taxon>Malvoideae</taxon>
        <taxon>Gossypium</taxon>
    </lineage>
</organism>
<keyword evidence="2" id="KW-1185">Reference proteome</keyword>
<evidence type="ECO:0000313" key="1">
    <source>
        <dbReference type="EMBL" id="MBA0826051.1"/>
    </source>
</evidence>
<comment type="caution">
    <text evidence="1">The sequence shown here is derived from an EMBL/GenBank/DDBJ whole genome shotgun (WGS) entry which is preliminary data.</text>
</comment>
<protein>
    <submittedName>
        <fullName evidence="1">Uncharacterized protein</fullName>
    </submittedName>
</protein>
<proteinExistence type="predicted"/>